<comment type="caution">
    <text evidence="3">The sequence shown here is derived from an EMBL/GenBank/DDBJ whole genome shotgun (WGS) entry which is preliminary data.</text>
</comment>
<evidence type="ECO:0000313" key="3">
    <source>
        <dbReference type="EMBL" id="KAL0130730.1"/>
    </source>
</evidence>
<keyword evidence="2" id="KW-1133">Transmembrane helix</keyword>
<feature type="transmembrane region" description="Helical" evidence="2">
    <location>
        <begin position="20"/>
        <end position="41"/>
    </location>
</feature>
<accession>A0AAW2GTZ7</accession>
<name>A0AAW2GTZ7_9HYME</name>
<keyword evidence="2" id="KW-0812">Transmembrane</keyword>
<evidence type="ECO:0000313" key="4">
    <source>
        <dbReference type="Proteomes" id="UP001430953"/>
    </source>
</evidence>
<organism evidence="3 4">
    <name type="scientific">Cardiocondyla obscurior</name>
    <dbReference type="NCBI Taxonomy" id="286306"/>
    <lineage>
        <taxon>Eukaryota</taxon>
        <taxon>Metazoa</taxon>
        <taxon>Ecdysozoa</taxon>
        <taxon>Arthropoda</taxon>
        <taxon>Hexapoda</taxon>
        <taxon>Insecta</taxon>
        <taxon>Pterygota</taxon>
        <taxon>Neoptera</taxon>
        <taxon>Endopterygota</taxon>
        <taxon>Hymenoptera</taxon>
        <taxon>Apocrita</taxon>
        <taxon>Aculeata</taxon>
        <taxon>Formicoidea</taxon>
        <taxon>Formicidae</taxon>
        <taxon>Myrmicinae</taxon>
        <taxon>Cardiocondyla</taxon>
    </lineage>
</organism>
<feature type="region of interest" description="Disordered" evidence="1">
    <location>
        <begin position="86"/>
        <end position="115"/>
    </location>
</feature>
<dbReference type="EMBL" id="JADYXP020000002">
    <property type="protein sequence ID" value="KAL0130730.1"/>
    <property type="molecule type" value="Genomic_DNA"/>
</dbReference>
<dbReference type="Proteomes" id="UP001430953">
    <property type="component" value="Unassembled WGS sequence"/>
</dbReference>
<keyword evidence="4" id="KW-1185">Reference proteome</keyword>
<evidence type="ECO:0000256" key="2">
    <source>
        <dbReference type="SAM" id="Phobius"/>
    </source>
</evidence>
<dbReference type="AlphaFoldDB" id="A0AAW2GTZ7"/>
<sequence>MSDLLPESVNLFLDNFETSLCLPILVIIVFCTAQFIFNHAFGIGYTIYQNARTLTTGDGRQNNINIMGKLKGMLTALIIGKPDKDSKISTRNLHPGRDDSEFEEETWDYCEEDTE</sequence>
<proteinExistence type="predicted"/>
<feature type="compositionally biased region" description="Acidic residues" evidence="1">
    <location>
        <begin position="100"/>
        <end position="115"/>
    </location>
</feature>
<evidence type="ECO:0000256" key="1">
    <source>
        <dbReference type="SAM" id="MobiDB-lite"/>
    </source>
</evidence>
<keyword evidence="2" id="KW-0472">Membrane</keyword>
<reference evidence="3 4" key="1">
    <citation type="submission" date="2023-03" db="EMBL/GenBank/DDBJ databases">
        <title>High recombination rates correlate with genetic variation in Cardiocondyla obscurior ants.</title>
        <authorList>
            <person name="Errbii M."/>
        </authorList>
    </citation>
    <scope>NUCLEOTIDE SEQUENCE [LARGE SCALE GENOMIC DNA]</scope>
    <source>
        <strain evidence="3">Alpha-2009</strain>
        <tissue evidence="3">Whole body</tissue>
    </source>
</reference>
<gene>
    <name evidence="3" type="ORF">PUN28_002387</name>
</gene>
<protein>
    <submittedName>
        <fullName evidence="3">Uncharacterized protein</fullName>
    </submittedName>
</protein>